<dbReference type="InterPro" id="IPR023164">
    <property type="entry name" value="YqgQ-like_sf"/>
</dbReference>
<accession>A0A1U7PPH4</accession>
<reference evidence="2" key="1">
    <citation type="submission" date="2017-01" db="EMBL/GenBank/DDBJ databases">
        <authorList>
            <person name="Varghese N."/>
            <person name="Submissions S."/>
        </authorList>
    </citation>
    <scope>NUCLEOTIDE SEQUENCE [LARGE SCALE GENOMIC DNA]</scope>
    <source>
        <strain evidence="2">MNA4</strain>
    </source>
</reference>
<dbReference type="Proteomes" id="UP000187550">
    <property type="component" value="Unassembled WGS sequence"/>
</dbReference>
<evidence type="ECO:0000313" key="1">
    <source>
        <dbReference type="EMBL" id="SIT82039.1"/>
    </source>
</evidence>
<name>A0A1U7PPH4_9BACI</name>
<evidence type="ECO:0000313" key="2">
    <source>
        <dbReference type="Proteomes" id="UP000187550"/>
    </source>
</evidence>
<dbReference type="STRING" id="550447.SAMN05428946_1464"/>
<dbReference type="RefSeq" id="WP_076757726.1">
    <property type="nucleotide sequence ID" value="NZ_FTPL01000002.1"/>
</dbReference>
<sequence>MKTVFDVMQLLKRYGTYVYTGDRNADLILLEMELRELRENGMISSEEFMRAILILRRGE</sequence>
<dbReference type="AlphaFoldDB" id="A0A1U7PPH4"/>
<dbReference type="SUPFAM" id="SSF158379">
    <property type="entry name" value="YqgQ-like"/>
    <property type="match status" value="1"/>
</dbReference>
<dbReference type="Gene3D" id="1.10.287.760">
    <property type="entry name" value="YqgQ-like"/>
    <property type="match status" value="1"/>
</dbReference>
<proteinExistence type="predicted"/>
<dbReference type="InterPro" id="IPR009256">
    <property type="entry name" value="YqgQ-like"/>
</dbReference>
<protein>
    <submittedName>
        <fullName evidence="1">Uncharacterized protein YqgQ</fullName>
    </submittedName>
</protein>
<gene>
    <name evidence="1" type="ORF">SAMN05428946_1464</name>
</gene>
<dbReference type="Pfam" id="PF06014">
    <property type="entry name" value="YqgQ-like"/>
    <property type="match status" value="1"/>
</dbReference>
<keyword evidence="2" id="KW-1185">Reference proteome</keyword>
<organism evidence="1 2">
    <name type="scientific">Edaphobacillus lindanitolerans</name>
    <dbReference type="NCBI Taxonomy" id="550447"/>
    <lineage>
        <taxon>Bacteria</taxon>
        <taxon>Bacillati</taxon>
        <taxon>Bacillota</taxon>
        <taxon>Bacilli</taxon>
        <taxon>Bacillales</taxon>
        <taxon>Bacillaceae</taxon>
        <taxon>Edaphobacillus</taxon>
    </lineage>
</organism>
<dbReference type="EMBL" id="FTPL01000002">
    <property type="protein sequence ID" value="SIT82039.1"/>
    <property type="molecule type" value="Genomic_DNA"/>
</dbReference>